<feature type="non-terminal residue" evidence="7">
    <location>
        <position position="387"/>
    </location>
</feature>
<dbReference type="InterPro" id="IPR017853">
    <property type="entry name" value="GH"/>
</dbReference>
<feature type="domain" description="Glycoside hydrolase family 2 immunoglobulin-like beta-sandwich" evidence="4">
    <location>
        <begin position="186"/>
        <end position="291"/>
    </location>
</feature>
<dbReference type="InterPro" id="IPR008979">
    <property type="entry name" value="Galactose-bd-like_sf"/>
</dbReference>
<keyword evidence="3" id="KW-0326">Glycosidase</keyword>
<proteinExistence type="inferred from homology"/>
<organism evidence="7">
    <name type="scientific">marine sediment metagenome</name>
    <dbReference type="NCBI Taxonomy" id="412755"/>
    <lineage>
        <taxon>unclassified sequences</taxon>
        <taxon>metagenomes</taxon>
        <taxon>ecological metagenomes</taxon>
    </lineage>
</organism>
<gene>
    <name evidence="7" type="ORF">S12H4_15539</name>
</gene>
<dbReference type="AlphaFoldDB" id="X1U5R1"/>
<dbReference type="Pfam" id="PF00703">
    <property type="entry name" value="Glyco_hydro_2"/>
    <property type="match status" value="1"/>
</dbReference>
<dbReference type="Gene3D" id="3.20.20.80">
    <property type="entry name" value="Glycosidases"/>
    <property type="match status" value="1"/>
</dbReference>
<reference evidence="7" key="1">
    <citation type="journal article" date="2014" name="Front. Microbiol.">
        <title>High frequency of phylogenetically diverse reductive dehalogenase-homologous genes in deep subseafloor sedimentary metagenomes.</title>
        <authorList>
            <person name="Kawai M."/>
            <person name="Futagami T."/>
            <person name="Toyoda A."/>
            <person name="Takaki Y."/>
            <person name="Nishi S."/>
            <person name="Hori S."/>
            <person name="Arai W."/>
            <person name="Tsubouchi T."/>
            <person name="Morono Y."/>
            <person name="Uchiyama I."/>
            <person name="Ito T."/>
            <person name="Fujiyama A."/>
            <person name="Inagaki F."/>
            <person name="Takami H."/>
        </authorList>
    </citation>
    <scope>NUCLEOTIDE SEQUENCE</scope>
    <source>
        <strain evidence="7">Expedition CK06-06</strain>
    </source>
</reference>
<evidence type="ECO:0000259" key="5">
    <source>
        <dbReference type="Pfam" id="PF02836"/>
    </source>
</evidence>
<accession>X1U5R1</accession>
<feature type="domain" description="Glycoside hydrolase family 2 catalytic" evidence="5">
    <location>
        <begin position="299"/>
        <end position="371"/>
    </location>
</feature>
<evidence type="ECO:0008006" key="8">
    <source>
        <dbReference type="Google" id="ProtNLM"/>
    </source>
</evidence>
<dbReference type="SUPFAM" id="SSF49303">
    <property type="entry name" value="beta-Galactosidase/glucuronidase domain"/>
    <property type="match status" value="1"/>
</dbReference>
<dbReference type="Pfam" id="PF02836">
    <property type="entry name" value="Glyco_hydro_2_C"/>
    <property type="match status" value="1"/>
</dbReference>
<dbReference type="Gene3D" id="2.60.120.260">
    <property type="entry name" value="Galactose-binding domain-like"/>
    <property type="match status" value="1"/>
</dbReference>
<protein>
    <recommendedName>
        <fullName evidence="8">Beta-galactosidase</fullName>
    </recommendedName>
</protein>
<dbReference type="SUPFAM" id="SSF49785">
    <property type="entry name" value="Galactose-binding domain-like"/>
    <property type="match status" value="1"/>
</dbReference>
<dbReference type="InterPro" id="IPR051913">
    <property type="entry name" value="GH2_Domain-Containing"/>
</dbReference>
<comment type="similarity">
    <text evidence="1">Belongs to the glycosyl hydrolase 2 family.</text>
</comment>
<name>X1U5R1_9ZZZZ</name>
<dbReference type="InterPro" id="IPR013783">
    <property type="entry name" value="Ig-like_fold"/>
</dbReference>
<dbReference type="EMBL" id="BARW01007473">
    <property type="protein sequence ID" value="GAI87634.1"/>
    <property type="molecule type" value="Genomic_DNA"/>
</dbReference>
<dbReference type="InterPro" id="IPR006104">
    <property type="entry name" value="Glyco_hydro_2_N"/>
</dbReference>
<evidence type="ECO:0000256" key="3">
    <source>
        <dbReference type="ARBA" id="ARBA00023295"/>
    </source>
</evidence>
<evidence type="ECO:0000259" key="4">
    <source>
        <dbReference type="Pfam" id="PF00703"/>
    </source>
</evidence>
<dbReference type="InterPro" id="IPR006101">
    <property type="entry name" value="Glyco_hydro_2"/>
</dbReference>
<dbReference type="PRINTS" id="PR00132">
    <property type="entry name" value="GLHYDRLASE2"/>
</dbReference>
<dbReference type="InterPro" id="IPR036156">
    <property type="entry name" value="Beta-gal/glucu_dom_sf"/>
</dbReference>
<comment type="caution">
    <text evidence="7">The sequence shown here is derived from an EMBL/GenBank/DDBJ whole genome shotgun (WGS) entry which is preliminary data.</text>
</comment>
<keyword evidence="2" id="KW-0378">Hydrolase</keyword>
<dbReference type="InterPro" id="IPR006102">
    <property type="entry name" value="Ig-like_GH2"/>
</dbReference>
<dbReference type="Gene3D" id="2.60.40.10">
    <property type="entry name" value="Immunoglobulins"/>
    <property type="match status" value="1"/>
</dbReference>
<feature type="domain" description="Glycosyl hydrolases family 2 sugar binding" evidence="6">
    <location>
        <begin position="83"/>
        <end position="173"/>
    </location>
</feature>
<evidence type="ECO:0000256" key="2">
    <source>
        <dbReference type="ARBA" id="ARBA00022801"/>
    </source>
</evidence>
<evidence type="ECO:0000313" key="7">
    <source>
        <dbReference type="EMBL" id="GAI87634.1"/>
    </source>
</evidence>
<dbReference type="PANTHER" id="PTHR42732:SF1">
    <property type="entry name" value="BETA-MANNOSIDASE"/>
    <property type="match status" value="1"/>
</dbReference>
<dbReference type="GO" id="GO:0005975">
    <property type="term" value="P:carbohydrate metabolic process"/>
    <property type="evidence" value="ECO:0007669"/>
    <property type="project" value="InterPro"/>
</dbReference>
<dbReference type="PANTHER" id="PTHR42732">
    <property type="entry name" value="BETA-GALACTOSIDASE"/>
    <property type="match status" value="1"/>
</dbReference>
<dbReference type="Pfam" id="PF02837">
    <property type="entry name" value="Glyco_hydro_2_N"/>
    <property type="match status" value="1"/>
</dbReference>
<dbReference type="SUPFAM" id="SSF51445">
    <property type="entry name" value="(Trans)glycosidases"/>
    <property type="match status" value="1"/>
</dbReference>
<dbReference type="GO" id="GO:0004553">
    <property type="term" value="F:hydrolase activity, hydrolyzing O-glycosyl compounds"/>
    <property type="evidence" value="ECO:0007669"/>
    <property type="project" value="InterPro"/>
</dbReference>
<evidence type="ECO:0000256" key="1">
    <source>
        <dbReference type="ARBA" id="ARBA00007401"/>
    </source>
</evidence>
<evidence type="ECO:0000259" key="6">
    <source>
        <dbReference type="Pfam" id="PF02837"/>
    </source>
</evidence>
<sequence>MKLKQTLFLLLTFLMFSHFSYSQERETTELKTGWKFSKGHNELAYQKIFDDSDWQNVNIPHDWAIEGPFIISGDGNTGKLPWKGEGWYRKKINIPDNYNGKRLYLLFDGIMAFPNIYINGQLAGLWDYGYNSFYLDITDFVNFNDENILAVHVDTRKHDSRWYPGAGIYRKIQMIAVNAIHVDIWGTYITTPILKPHYADVRVATTINNYSQTNSEIKVKHIILTADKNKVVEKEITGRIAANMNKIFETTITIPNPRRWDLENPHLYILETKIYRDNELLDTYNSTFGIRDIRFTANNGFYLNDKRVQLKGVNLHHDHGPLGAAFNERAMERQLQIMKSMGCNAIRTSHNTAAPELLDLCDKMGLLVFNEVFDKYDAKADIVDSTD</sequence>
<dbReference type="InterPro" id="IPR006103">
    <property type="entry name" value="Glyco_hydro_2_cat"/>
</dbReference>